<dbReference type="SUPFAM" id="SSF81383">
    <property type="entry name" value="F-box domain"/>
    <property type="match status" value="1"/>
</dbReference>
<dbReference type="Gene3D" id="3.80.10.10">
    <property type="entry name" value="Ribonuclease Inhibitor"/>
    <property type="match status" value="1"/>
</dbReference>
<dbReference type="AlphaFoldDB" id="A0A3Q7YGA9"/>
<dbReference type="SUPFAM" id="SSF52047">
    <property type="entry name" value="RNI-like"/>
    <property type="match status" value="1"/>
</dbReference>
<accession>A0A3Q7YGA9</accession>
<evidence type="ECO:0000259" key="1">
    <source>
        <dbReference type="Pfam" id="PF23622"/>
    </source>
</evidence>
<dbReference type="OrthoDB" id="673865at2759"/>
<reference evidence="2" key="1">
    <citation type="journal article" date="2013" name="Nat. Biotechnol.">
        <title>Draft genome sequence of chickpea (Cicer arietinum) provides a resource for trait improvement.</title>
        <authorList>
            <person name="Varshney R.K."/>
            <person name="Song C."/>
            <person name="Saxena R.K."/>
            <person name="Azam S."/>
            <person name="Yu S."/>
            <person name="Sharpe A.G."/>
            <person name="Cannon S."/>
            <person name="Baek J."/>
            <person name="Rosen B.D."/>
            <person name="Tar'an B."/>
            <person name="Millan T."/>
            <person name="Zhang X."/>
            <person name="Ramsay L.D."/>
            <person name="Iwata A."/>
            <person name="Wang Y."/>
            <person name="Nelson W."/>
            <person name="Farmer A.D."/>
            <person name="Gaur P.M."/>
            <person name="Soderlund C."/>
            <person name="Penmetsa R.V."/>
            <person name="Xu C."/>
            <person name="Bharti A.K."/>
            <person name="He W."/>
            <person name="Winter P."/>
            <person name="Zhao S."/>
            <person name="Hane J.K."/>
            <person name="Carrasquilla-Garcia N."/>
            <person name="Condie J.A."/>
            <person name="Upadhyaya H.D."/>
            <person name="Luo M.C."/>
            <person name="Thudi M."/>
            <person name="Gowda C.L."/>
            <person name="Singh N.P."/>
            <person name="Lichtenzveig J."/>
            <person name="Gali K.K."/>
            <person name="Rubio J."/>
            <person name="Nadarajan N."/>
            <person name="Dolezel J."/>
            <person name="Bansal K.C."/>
            <person name="Xu X."/>
            <person name="Edwards D."/>
            <person name="Zhang G."/>
            <person name="Kahl G."/>
            <person name="Gil J."/>
            <person name="Singh K.B."/>
            <person name="Datta S.K."/>
            <person name="Jackson S.A."/>
            <person name="Wang J."/>
            <person name="Cook D.R."/>
        </authorList>
    </citation>
    <scope>NUCLEOTIDE SEQUENCE [LARGE SCALE GENOMIC DNA]</scope>
    <source>
        <strain evidence="2">cv. CDC Frontier</strain>
    </source>
</reference>
<gene>
    <name evidence="3" type="primary">LOC113787213</name>
</gene>
<protein>
    <submittedName>
        <fullName evidence="3">FBD-associated F-box protein At1g61330</fullName>
    </submittedName>
</protein>
<feature type="domain" description="At1g61320/AtMIF1 LRR" evidence="1">
    <location>
        <begin position="77"/>
        <end position="254"/>
    </location>
</feature>
<evidence type="ECO:0000313" key="2">
    <source>
        <dbReference type="Proteomes" id="UP000087171"/>
    </source>
</evidence>
<dbReference type="RefSeq" id="XP_027191920.1">
    <property type="nucleotide sequence ID" value="XM_027336119.1"/>
</dbReference>
<name>A0A3Q7YGA9_CICAR</name>
<dbReference type="InterPro" id="IPR055357">
    <property type="entry name" value="LRR_At1g61320_AtMIF1"/>
</dbReference>
<dbReference type="Proteomes" id="UP000087171">
    <property type="component" value="Chromosome Ca1"/>
</dbReference>
<evidence type="ECO:0000313" key="3">
    <source>
        <dbReference type="RefSeq" id="XP_027191920.1"/>
    </source>
</evidence>
<reference evidence="3" key="2">
    <citation type="submission" date="2025-08" db="UniProtKB">
        <authorList>
            <consortium name="RefSeq"/>
        </authorList>
    </citation>
    <scope>IDENTIFICATION</scope>
    <source>
        <tissue evidence="3">Etiolated seedlings</tissue>
    </source>
</reference>
<dbReference type="STRING" id="3827.A0A3Q7YGA9"/>
<dbReference type="PaxDb" id="3827-XP_004486264.1"/>
<dbReference type="Pfam" id="PF23622">
    <property type="entry name" value="LRR_At1g61320_AtMIF1"/>
    <property type="match status" value="1"/>
</dbReference>
<dbReference type="InterPro" id="IPR053772">
    <property type="entry name" value="At1g61320/At1g61330-like"/>
</dbReference>
<dbReference type="InterPro" id="IPR036047">
    <property type="entry name" value="F-box-like_dom_sf"/>
</dbReference>
<sequence>MSNPNQRNHLLPIHNLPSDIVENILTFLPIKGAIVASTIAQRFKTSWHRNRRFLFGREFSTRYGQLELATMVDHMFNSHHGEEIKTLRLHIDPIGIEALLKKWLNICVKKDIEELELYFFRLGFTIEFSVLDGLHKLKTLKLINCEIQLLKDPVGLRFLHTLNLWKLNLTQEMFDILISHCKMLETLDLYFCLIFKKMKIVGSNNKQFKKLRIAGCRDLVDIKIDSSTLSSFFYHGKLPRIQFVQAMRLYEAYFYIIPSRNYIQPAQLEALANDFSKVAVLTTSSILIEVS</sequence>
<organism evidence="2 3">
    <name type="scientific">Cicer arietinum</name>
    <name type="common">Chickpea</name>
    <name type="synonym">Garbanzo</name>
    <dbReference type="NCBI Taxonomy" id="3827"/>
    <lineage>
        <taxon>Eukaryota</taxon>
        <taxon>Viridiplantae</taxon>
        <taxon>Streptophyta</taxon>
        <taxon>Embryophyta</taxon>
        <taxon>Tracheophyta</taxon>
        <taxon>Spermatophyta</taxon>
        <taxon>Magnoliopsida</taxon>
        <taxon>eudicotyledons</taxon>
        <taxon>Gunneridae</taxon>
        <taxon>Pentapetalae</taxon>
        <taxon>rosids</taxon>
        <taxon>fabids</taxon>
        <taxon>Fabales</taxon>
        <taxon>Fabaceae</taxon>
        <taxon>Papilionoideae</taxon>
        <taxon>50 kb inversion clade</taxon>
        <taxon>NPAAA clade</taxon>
        <taxon>Hologalegina</taxon>
        <taxon>IRL clade</taxon>
        <taxon>Cicereae</taxon>
        <taxon>Cicer</taxon>
    </lineage>
</organism>
<dbReference type="PANTHER" id="PTHR34145:SF54">
    <property type="entry name" value="FBD-ASSOCIATED F-BOX PLANT PROTEIN"/>
    <property type="match status" value="1"/>
</dbReference>
<keyword evidence="2" id="KW-1185">Reference proteome</keyword>
<dbReference type="PANTHER" id="PTHR34145">
    <property type="entry name" value="OS02G0105600 PROTEIN"/>
    <property type="match status" value="1"/>
</dbReference>
<proteinExistence type="predicted"/>
<dbReference type="InterPro" id="IPR032675">
    <property type="entry name" value="LRR_dom_sf"/>
</dbReference>